<dbReference type="InterPro" id="IPR013099">
    <property type="entry name" value="K_chnl_dom"/>
</dbReference>
<keyword evidence="3" id="KW-0406">Ion transport</keyword>
<dbReference type="SUPFAM" id="SSF81324">
    <property type="entry name" value="Voltage-gated potassium channels"/>
    <property type="match status" value="1"/>
</dbReference>
<keyword evidence="3" id="KW-0813">Transport</keyword>
<gene>
    <name evidence="3" type="ORF">G8382_000366</name>
</gene>
<keyword evidence="1" id="KW-0812">Transmembrane</keyword>
<dbReference type="AlphaFoldDB" id="A0A763VNA8"/>
<feature type="transmembrane region" description="Helical" evidence="1">
    <location>
        <begin position="386"/>
        <end position="402"/>
    </location>
</feature>
<proteinExistence type="predicted"/>
<evidence type="ECO:0000259" key="2">
    <source>
        <dbReference type="Pfam" id="PF07885"/>
    </source>
</evidence>
<evidence type="ECO:0000256" key="1">
    <source>
        <dbReference type="SAM" id="Phobius"/>
    </source>
</evidence>
<dbReference type="EMBL" id="DAAYKZ010000001">
    <property type="protein sequence ID" value="HAG4650557.1"/>
    <property type="molecule type" value="Genomic_DNA"/>
</dbReference>
<organism evidence="3">
    <name type="scientific">Salmonella enterica</name>
    <name type="common">Salmonella choleraesuis</name>
    <dbReference type="NCBI Taxonomy" id="28901"/>
    <lineage>
        <taxon>Bacteria</taxon>
        <taxon>Pseudomonadati</taxon>
        <taxon>Pseudomonadota</taxon>
        <taxon>Gammaproteobacteria</taxon>
        <taxon>Enterobacterales</taxon>
        <taxon>Enterobacteriaceae</taxon>
        <taxon>Salmonella</taxon>
    </lineage>
</organism>
<comment type="caution">
    <text evidence="3">The sequence shown here is derived from an EMBL/GenBank/DDBJ whole genome shotgun (WGS) entry which is preliminary data.</text>
</comment>
<name>A0A763VNA8_SALER</name>
<reference evidence="3" key="1">
    <citation type="journal article" date="2018" name="Genome Biol.">
        <title>SKESA: strategic k-mer extension for scrupulous assemblies.</title>
        <authorList>
            <person name="Souvorov A."/>
            <person name="Agarwala R."/>
            <person name="Lipman D.J."/>
        </authorList>
    </citation>
    <scope>NUCLEOTIDE SEQUENCE</scope>
    <source>
        <strain evidence="3">MA.BM_SE06/8</strain>
    </source>
</reference>
<accession>A0A763VNA8</accession>
<keyword evidence="3" id="KW-0407">Ion channel</keyword>
<feature type="domain" description="Potassium channel" evidence="2">
    <location>
        <begin position="362"/>
        <end position="432"/>
    </location>
</feature>
<evidence type="ECO:0000313" key="3">
    <source>
        <dbReference type="EMBL" id="HAG4650557.1"/>
    </source>
</evidence>
<reference evidence="3" key="2">
    <citation type="submission" date="2020-02" db="EMBL/GenBank/DDBJ databases">
        <authorList>
            <consortium name="NCBI Pathogen Detection Project"/>
        </authorList>
    </citation>
    <scope>NUCLEOTIDE SEQUENCE</scope>
    <source>
        <strain evidence="3">MA.BM_SE06/8</strain>
    </source>
</reference>
<dbReference type="GO" id="GO:0034220">
    <property type="term" value="P:monoatomic ion transmembrane transport"/>
    <property type="evidence" value="ECO:0007669"/>
    <property type="project" value="UniProtKB-KW"/>
</dbReference>
<sequence length="438" mass="51618">MKLSAEDFNKIRRDNDYPQIYALFMSKLPHFEEWMAEQGITRELMFEHGLARFIISDALLWHCVQQDKNYLWDDGVMDFRERKKSGWIKEYKSLMPYFLWLRKRIDNNEYRKIRNSFRIDSFRQNHHYFMNEVPLRNIGGSMVVHQALLAGKLLDFISMDQLTLVNPHNNQHLYLYCSSAVNLRIVGGIPFVKFRECKLSEIQTNNNGLVLENGSYQELSFSRCDVDLRLSSANMMHMKVHNCNFNAVCDFARFDSQCKFTYDRNDKFSYQSESDFYKEVTNLFADSNDYTLAGEYYYRKRKALMLESIFSWKHFSNEKFRLNKKEKRIFNVKTFFKGIADVFNFLCWGFGEKPSRALVISFVVILLSSCVYYFNERSSTQTLTESLYFSIVSFTTLGFGDITQKTGFLRLFSALESLSGLVLMGLFLAGYASKTKRY</sequence>
<dbReference type="Gene3D" id="1.10.287.70">
    <property type="match status" value="1"/>
</dbReference>
<keyword evidence="1" id="KW-1133">Transmembrane helix</keyword>
<keyword evidence="1" id="KW-0472">Membrane</keyword>
<feature type="transmembrane region" description="Helical" evidence="1">
    <location>
        <begin position="357"/>
        <end position="374"/>
    </location>
</feature>
<dbReference type="Pfam" id="PF07885">
    <property type="entry name" value="Ion_trans_2"/>
    <property type="match status" value="1"/>
</dbReference>
<feature type="transmembrane region" description="Helical" evidence="1">
    <location>
        <begin position="408"/>
        <end position="432"/>
    </location>
</feature>
<protein>
    <submittedName>
        <fullName evidence="3">Two pore domain potassium channel family protein</fullName>
    </submittedName>
</protein>